<keyword evidence="2" id="KW-0677">Repeat</keyword>
<dbReference type="EMBL" id="FONW01000010">
    <property type="protein sequence ID" value="SFF60605.1"/>
    <property type="molecule type" value="Genomic_DNA"/>
</dbReference>
<dbReference type="STRING" id="655355.SAMN05216283_110125"/>
<feature type="chain" id="PRO_5011658502" evidence="3">
    <location>
        <begin position="21"/>
        <end position="161"/>
    </location>
</feature>
<evidence type="ECO:0000313" key="4">
    <source>
        <dbReference type="EMBL" id="SFF60605.1"/>
    </source>
</evidence>
<dbReference type="AlphaFoldDB" id="A0A1I2K0D7"/>
<dbReference type="PANTHER" id="PTHR48051:SF1">
    <property type="entry name" value="RAS SUPPRESSOR PROTEIN 1"/>
    <property type="match status" value="1"/>
</dbReference>
<dbReference type="GO" id="GO:0005737">
    <property type="term" value="C:cytoplasm"/>
    <property type="evidence" value="ECO:0007669"/>
    <property type="project" value="TreeGrafter"/>
</dbReference>
<sequence>MKILSILCIGLLFLVHGAIAQENSPIKRFEGRGQMNSGQRILDLSYQNLDKVPISANDATIEILILDNNKLTQLPNWIGQLSNLRVLSVRNNNLQDISSALGQCTKLEQLYLSGNSSLFQLPNLSSCRNLMFVDVVDTKIQDIPVSIRTMDHLYYFKYSTP</sequence>
<name>A0A1I2K0D7_9BACT</name>
<keyword evidence="3" id="KW-0732">Signal</keyword>
<dbReference type="PANTHER" id="PTHR48051">
    <property type="match status" value="1"/>
</dbReference>
<keyword evidence="5" id="KW-1185">Reference proteome</keyword>
<dbReference type="InterPro" id="IPR001611">
    <property type="entry name" value="Leu-rich_rpt"/>
</dbReference>
<evidence type="ECO:0000256" key="3">
    <source>
        <dbReference type="SAM" id="SignalP"/>
    </source>
</evidence>
<protein>
    <submittedName>
        <fullName evidence="4">Leucine rich repeat-containing protein</fullName>
    </submittedName>
</protein>
<dbReference type="SUPFAM" id="SSF52058">
    <property type="entry name" value="L domain-like"/>
    <property type="match status" value="1"/>
</dbReference>
<dbReference type="Proteomes" id="UP000198964">
    <property type="component" value="Unassembled WGS sequence"/>
</dbReference>
<dbReference type="InterPro" id="IPR050216">
    <property type="entry name" value="LRR_domain-containing"/>
</dbReference>
<dbReference type="Pfam" id="PF13855">
    <property type="entry name" value="LRR_8"/>
    <property type="match status" value="1"/>
</dbReference>
<dbReference type="PROSITE" id="PS51450">
    <property type="entry name" value="LRR"/>
    <property type="match status" value="2"/>
</dbReference>
<evidence type="ECO:0000256" key="1">
    <source>
        <dbReference type="ARBA" id="ARBA00022614"/>
    </source>
</evidence>
<dbReference type="Gene3D" id="3.80.10.10">
    <property type="entry name" value="Ribonuclease Inhibitor"/>
    <property type="match status" value="1"/>
</dbReference>
<dbReference type="RefSeq" id="WP_093920989.1">
    <property type="nucleotide sequence ID" value="NZ_FONW01000010.1"/>
</dbReference>
<reference evidence="4 5" key="1">
    <citation type="submission" date="2016-10" db="EMBL/GenBank/DDBJ databases">
        <authorList>
            <person name="de Groot N.N."/>
        </authorList>
    </citation>
    <scope>NUCLEOTIDE SEQUENCE [LARGE SCALE GENOMIC DNA]</scope>
    <source>
        <strain evidence="4 5">CGMCC 1.9156</strain>
    </source>
</reference>
<keyword evidence="1" id="KW-0433">Leucine-rich repeat</keyword>
<accession>A0A1I2K0D7</accession>
<evidence type="ECO:0000313" key="5">
    <source>
        <dbReference type="Proteomes" id="UP000198964"/>
    </source>
</evidence>
<feature type="signal peptide" evidence="3">
    <location>
        <begin position="1"/>
        <end position="20"/>
    </location>
</feature>
<dbReference type="InterPro" id="IPR032675">
    <property type="entry name" value="LRR_dom_sf"/>
</dbReference>
<organism evidence="4 5">
    <name type="scientific">Sunxiuqinia elliptica</name>
    <dbReference type="NCBI Taxonomy" id="655355"/>
    <lineage>
        <taxon>Bacteria</taxon>
        <taxon>Pseudomonadati</taxon>
        <taxon>Bacteroidota</taxon>
        <taxon>Bacteroidia</taxon>
        <taxon>Marinilabiliales</taxon>
        <taxon>Prolixibacteraceae</taxon>
        <taxon>Sunxiuqinia</taxon>
    </lineage>
</organism>
<evidence type="ECO:0000256" key="2">
    <source>
        <dbReference type="ARBA" id="ARBA00022737"/>
    </source>
</evidence>
<proteinExistence type="predicted"/>
<gene>
    <name evidence="4" type="ORF">SAMN05216283_110125</name>
</gene>